<organism evidence="2 3">
    <name type="scientific">Ancylomarina euxinus</name>
    <dbReference type="NCBI Taxonomy" id="2283627"/>
    <lineage>
        <taxon>Bacteria</taxon>
        <taxon>Pseudomonadati</taxon>
        <taxon>Bacteroidota</taxon>
        <taxon>Bacteroidia</taxon>
        <taxon>Marinilabiliales</taxon>
        <taxon>Marinifilaceae</taxon>
        <taxon>Ancylomarina</taxon>
    </lineage>
</organism>
<dbReference type="Proteomes" id="UP000285794">
    <property type="component" value="Unassembled WGS sequence"/>
</dbReference>
<evidence type="ECO:0000313" key="2">
    <source>
        <dbReference type="EMBL" id="RRG23773.1"/>
    </source>
</evidence>
<dbReference type="Gene3D" id="3.40.50.150">
    <property type="entry name" value="Vaccinia Virus protein VP39"/>
    <property type="match status" value="1"/>
</dbReference>
<sequence length="225" mass="26039">MLKREIKLTEDGSHTIFIPELNEHYHSTHGAIQEAIHVYINAGLHFSDKNPICILEIGFGTGLNAYLTLVEAENNKRSIVYHSLERYPIDEEQLKVLNYPDQIDFENKDLFKKLHQVEWNRTCEISANFRLNKINGDLKKIDFKDKYDLIYFDAFAPDIQPDLWTEGIFKKLYECTNPNAILVTYCSKGIVKRALRSSGFEVKRLAGPPGKHHILRATKIENSKF</sequence>
<dbReference type="Pfam" id="PF05430">
    <property type="entry name" value="Methyltransf_30"/>
    <property type="match status" value="1"/>
</dbReference>
<dbReference type="InterPro" id="IPR029063">
    <property type="entry name" value="SAM-dependent_MTases_sf"/>
</dbReference>
<evidence type="ECO:0000259" key="1">
    <source>
        <dbReference type="Pfam" id="PF05430"/>
    </source>
</evidence>
<evidence type="ECO:0000313" key="3">
    <source>
        <dbReference type="Proteomes" id="UP000285794"/>
    </source>
</evidence>
<reference evidence="2 3" key="1">
    <citation type="submission" date="2018-07" db="EMBL/GenBank/DDBJ databases">
        <title>Draft genome sequence of Ancylomarina sp. M1P.</title>
        <authorList>
            <person name="Yadav S."/>
            <person name="Villanueva L."/>
            <person name="Damste J.S.S."/>
        </authorList>
    </citation>
    <scope>NUCLEOTIDE SEQUENCE [LARGE SCALE GENOMIC DNA]</scope>
    <source>
        <strain evidence="2 3">M1P</strain>
    </source>
</reference>
<dbReference type="InterPro" id="IPR047785">
    <property type="entry name" value="tRNA_MNMC2"/>
</dbReference>
<dbReference type="RefSeq" id="WP_125029819.1">
    <property type="nucleotide sequence ID" value="NZ_JAPXVP010000003.1"/>
</dbReference>
<dbReference type="AlphaFoldDB" id="A0A425Y5J0"/>
<dbReference type="NCBIfam" id="NF033855">
    <property type="entry name" value="tRNA_MNMC2"/>
    <property type="match status" value="1"/>
</dbReference>
<dbReference type="OrthoDB" id="9786494at2"/>
<dbReference type="GO" id="GO:0032259">
    <property type="term" value="P:methylation"/>
    <property type="evidence" value="ECO:0007669"/>
    <property type="project" value="UniProtKB-KW"/>
</dbReference>
<gene>
    <name evidence="2" type="ORF">DWB61_05170</name>
</gene>
<dbReference type="PANTHER" id="PTHR39963">
    <property type="entry name" value="SLL0983 PROTEIN"/>
    <property type="match status" value="1"/>
</dbReference>
<keyword evidence="2" id="KW-0808">Transferase</keyword>
<proteinExistence type="predicted"/>
<comment type="caution">
    <text evidence="2">The sequence shown here is derived from an EMBL/GenBank/DDBJ whole genome shotgun (WGS) entry which is preliminary data.</text>
</comment>
<dbReference type="GO" id="GO:0004808">
    <property type="term" value="F:tRNA (5-methylaminomethyl-2-thiouridylate)(34)-methyltransferase activity"/>
    <property type="evidence" value="ECO:0007669"/>
    <property type="project" value="InterPro"/>
</dbReference>
<feature type="domain" description="MnmC-like methyltransferase" evidence="1">
    <location>
        <begin position="124"/>
        <end position="219"/>
    </location>
</feature>
<keyword evidence="3" id="KW-1185">Reference proteome</keyword>
<dbReference type="SUPFAM" id="SSF53335">
    <property type="entry name" value="S-adenosyl-L-methionine-dependent methyltransferases"/>
    <property type="match status" value="1"/>
</dbReference>
<keyword evidence="2" id="KW-0489">Methyltransferase</keyword>
<protein>
    <submittedName>
        <fullName evidence="2">SAM-dependent methyltransferase</fullName>
    </submittedName>
</protein>
<dbReference type="EMBL" id="QQWG01000003">
    <property type="protein sequence ID" value="RRG23773.1"/>
    <property type="molecule type" value="Genomic_DNA"/>
</dbReference>
<accession>A0A425Y5J0</accession>
<dbReference type="PANTHER" id="PTHR39963:SF1">
    <property type="entry name" value="MNMC-LIKE METHYLTRANSFERASE DOMAIN-CONTAINING PROTEIN"/>
    <property type="match status" value="1"/>
</dbReference>
<dbReference type="InterPro" id="IPR008471">
    <property type="entry name" value="MnmC-like_methylTransf"/>
</dbReference>
<name>A0A425Y5J0_9BACT</name>
<dbReference type="GO" id="GO:0016645">
    <property type="term" value="F:oxidoreductase activity, acting on the CH-NH group of donors"/>
    <property type="evidence" value="ECO:0007669"/>
    <property type="project" value="InterPro"/>
</dbReference>